<evidence type="ECO:0000256" key="7">
    <source>
        <dbReference type="ARBA" id="ARBA00022723"/>
    </source>
</evidence>
<evidence type="ECO:0000256" key="10">
    <source>
        <dbReference type="ARBA" id="ARBA00023004"/>
    </source>
</evidence>
<feature type="domain" description="Cytochrome b561 bacterial/Ni-hydrogenase" evidence="15">
    <location>
        <begin position="49"/>
        <end position="220"/>
    </location>
</feature>
<comment type="subcellular location">
    <subcellularLocation>
        <location evidence="2">Cell membrane</location>
        <topology evidence="2">Multi-pass membrane protein</topology>
    </subcellularLocation>
</comment>
<feature type="transmembrane region" description="Helical" evidence="14">
    <location>
        <begin position="188"/>
        <end position="210"/>
    </location>
</feature>
<keyword evidence="8" id="KW-0249">Electron transport</keyword>
<evidence type="ECO:0000256" key="5">
    <source>
        <dbReference type="ARBA" id="ARBA00022617"/>
    </source>
</evidence>
<keyword evidence="3" id="KW-0813">Transport</keyword>
<feature type="transmembrane region" description="Helical" evidence="14">
    <location>
        <begin position="126"/>
        <end position="148"/>
    </location>
</feature>
<dbReference type="GO" id="GO:0005886">
    <property type="term" value="C:plasma membrane"/>
    <property type="evidence" value="ECO:0007669"/>
    <property type="project" value="UniProtKB-SubCell"/>
</dbReference>
<protein>
    <submittedName>
        <fullName evidence="16">Cytochrome b</fullName>
    </submittedName>
</protein>
<evidence type="ECO:0000256" key="11">
    <source>
        <dbReference type="ARBA" id="ARBA00023136"/>
    </source>
</evidence>
<dbReference type="InterPro" id="IPR016174">
    <property type="entry name" value="Di-haem_cyt_TM"/>
</dbReference>
<dbReference type="OrthoDB" id="1247465at2"/>
<name>A0A327M8V7_9PROT</name>
<evidence type="ECO:0000313" key="16">
    <source>
        <dbReference type="EMBL" id="RAI58563.1"/>
    </source>
</evidence>
<dbReference type="Proteomes" id="UP000249065">
    <property type="component" value="Unassembled WGS sequence"/>
</dbReference>
<evidence type="ECO:0000256" key="3">
    <source>
        <dbReference type="ARBA" id="ARBA00022448"/>
    </source>
</evidence>
<dbReference type="EMBL" id="QLIX01000008">
    <property type="protein sequence ID" value="RAI58563.1"/>
    <property type="molecule type" value="Genomic_DNA"/>
</dbReference>
<dbReference type="GO" id="GO:0020037">
    <property type="term" value="F:heme binding"/>
    <property type="evidence" value="ECO:0007669"/>
    <property type="project" value="TreeGrafter"/>
</dbReference>
<comment type="similarity">
    <text evidence="12">Belongs to the cytochrome b561 family.</text>
</comment>
<comment type="caution">
    <text evidence="16">The sequence shown here is derived from an EMBL/GenBank/DDBJ whole genome shotgun (WGS) entry which is preliminary data.</text>
</comment>
<evidence type="ECO:0000313" key="17">
    <source>
        <dbReference type="Proteomes" id="UP000249065"/>
    </source>
</evidence>
<evidence type="ECO:0000256" key="9">
    <source>
        <dbReference type="ARBA" id="ARBA00022989"/>
    </source>
</evidence>
<keyword evidence="4" id="KW-1003">Cell membrane</keyword>
<comment type="cofactor">
    <cofactor evidence="1">
        <name>heme b</name>
        <dbReference type="ChEBI" id="CHEBI:60344"/>
    </cofactor>
</comment>
<reference evidence="17" key="1">
    <citation type="submission" date="2018-06" db="EMBL/GenBank/DDBJ databases">
        <authorList>
            <person name="Khan S.A."/>
        </authorList>
    </citation>
    <scope>NUCLEOTIDE SEQUENCE [LARGE SCALE GENOMIC DNA]</scope>
    <source>
        <strain evidence="17">DB-1506</strain>
    </source>
</reference>
<evidence type="ECO:0000256" key="12">
    <source>
        <dbReference type="ARBA" id="ARBA00037975"/>
    </source>
</evidence>
<evidence type="ECO:0000256" key="13">
    <source>
        <dbReference type="SAM" id="MobiDB-lite"/>
    </source>
</evidence>
<dbReference type="Pfam" id="PF01292">
    <property type="entry name" value="Ni_hydr_CYTB"/>
    <property type="match status" value="1"/>
</dbReference>
<proteinExistence type="inferred from homology"/>
<keyword evidence="17" id="KW-1185">Reference proteome</keyword>
<evidence type="ECO:0000256" key="14">
    <source>
        <dbReference type="SAM" id="Phobius"/>
    </source>
</evidence>
<gene>
    <name evidence="16" type="ORF">DOO78_12785</name>
</gene>
<dbReference type="GO" id="GO:0022904">
    <property type="term" value="P:respiratory electron transport chain"/>
    <property type="evidence" value="ECO:0007669"/>
    <property type="project" value="InterPro"/>
</dbReference>
<evidence type="ECO:0000256" key="8">
    <source>
        <dbReference type="ARBA" id="ARBA00022982"/>
    </source>
</evidence>
<evidence type="ECO:0000256" key="4">
    <source>
        <dbReference type="ARBA" id="ARBA00022475"/>
    </source>
</evidence>
<keyword evidence="9 14" id="KW-1133">Transmembrane helix</keyword>
<dbReference type="GO" id="GO:0046872">
    <property type="term" value="F:metal ion binding"/>
    <property type="evidence" value="ECO:0007669"/>
    <property type="project" value="UniProtKB-KW"/>
</dbReference>
<dbReference type="AlphaFoldDB" id="A0A327M8V7"/>
<feature type="compositionally biased region" description="Low complexity" evidence="13">
    <location>
        <begin position="7"/>
        <end position="16"/>
    </location>
</feature>
<evidence type="ECO:0000256" key="1">
    <source>
        <dbReference type="ARBA" id="ARBA00001970"/>
    </source>
</evidence>
<dbReference type="InterPro" id="IPR011577">
    <property type="entry name" value="Cyt_b561_bac/Ni-Hgenase"/>
</dbReference>
<keyword evidence="11 14" id="KW-0472">Membrane</keyword>
<feature type="transmembrane region" description="Helical" evidence="14">
    <location>
        <begin position="83"/>
        <end position="106"/>
    </location>
</feature>
<feature type="region of interest" description="Disordered" evidence="13">
    <location>
        <begin position="1"/>
        <end position="26"/>
    </location>
</feature>
<keyword evidence="6 14" id="KW-0812">Transmembrane</keyword>
<keyword evidence="5" id="KW-0349">Heme</keyword>
<evidence type="ECO:0000259" key="15">
    <source>
        <dbReference type="Pfam" id="PF01292"/>
    </source>
</evidence>
<evidence type="ECO:0000256" key="2">
    <source>
        <dbReference type="ARBA" id="ARBA00004651"/>
    </source>
</evidence>
<sequence>MSPRQAARGMPPSSGGRSRGSRPAGRDGVMAGMAELGLRRPVGVAPASYSAGAKWFHWITAALLAIALPVGFVIQHIKDSDKTIFYTLHESAGLTILLVALARLAWRLRHPPPPLPAQVPRLLQRVAAAVHHSLYALLILQPILGFVATNAWGFPLRGESAYLGFIDLPQIMEKNEGLAEVLQTLHTIGGWAILVLLVLHVAGVVFHQAIRRDGTLLRMI</sequence>
<accession>A0A327M8V7</accession>
<dbReference type="PANTHER" id="PTHR30529">
    <property type="entry name" value="CYTOCHROME B561"/>
    <property type="match status" value="1"/>
</dbReference>
<dbReference type="SUPFAM" id="SSF81342">
    <property type="entry name" value="Transmembrane di-heme cytochromes"/>
    <property type="match status" value="1"/>
</dbReference>
<keyword evidence="10" id="KW-0408">Iron</keyword>
<evidence type="ECO:0000256" key="6">
    <source>
        <dbReference type="ARBA" id="ARBA00022692"/>
    </source>
</evidence>
<organism evidence="16 17">
    <name type="scientific">Roseicella frigidaeris</name>
    <dbReference type="NCBI Taxonomy" id="2230885"/>
    <lineage>
        <taxon>Bacteria</taxon>
        <taxon>Pseudomonadati</taxon>
        <taxon>Pseudomonadota</taxon>
        <taxon>Alphaproteobacteria</taxon>
        <taxon>Acetobacterales</taxon>
        <taxon>Roseomonadaceae</taxon>
        <taxon>Roseicella</taxon>
    </lineage>
</organism>
<keyword evidence="7" id="KW-0479">Metal-binding</keyword>
<feature type="transmembrane region" description="Helical" evidence="14">
    <location>
        <begin position="55"/>
        <end position="77"/>
    </location>
</feature>
<dbReference type="GO" id="GO:0009055">
    <property type="term" value="F:electron transfer activity"/>
    <property type="evidence" value="ECO:0007669"/>
    <property type="project" value="InterPro"/>
</dbReference>
<dbReference type="InterPro" id="IPR052168">
    <property type="entry name" value="Cytochrome_b561_oxidase"/>
</dbReference>
<dbReference type="PANTHER" id="PTHR30529:SF1">
    <property type="entry name" value="CYTOCHROME B561 HOMOLOG 2"/>
    <property type="match status" value="1"/>
</dbReference>